<accession>A0A919GJC2</accession>
<name>A0A919GJC2_9ACTN</name>
<dbReference type="InterPro" id="IPR008979">
    <property type="entry name" value="Galactose-bd-like_sf"/>
</dbReference>
<proteinExistence type="predicted"/>
<protein>
    <submittedName>
        <fullName evidence="2">Uncharacterized protein</fullName>
    </submittedName>
</protein>
<feature type="region of interest" description="Disordered" evidence="1">
    <location>
        <begin position="841"/>
        <end position="869"/>
    </location>
</feature>
<gene>
    <name evidence="2" type="ORF">GCM10018793_54750</name>
</gene>
<dbReference type="AlphaFoldDB" id="A0A919GJC2"/>
<reference evidence="2" key="2">
    <citation type="submission" date="2020-09" db="EMBL/GenBank/DDBJ databases">
        <authorList>
            <person name="Sun Q."/>
            <person name="Ohkuma M."/>
        </authorList>
    </citation>
    <scope>NUCLEOTIDE SEQUENCE</scope>
    <source>
        <strain evidence="2">JCM 5069</strain>
    </source>
</reference>
<dbReference type="InterPro" id="IPR029062">
    <property type="entry name" value="Class_I_gatase-like"/>
</dbReference>
<evidence type="ECO:0000313" key="2">
    <source>
        <dbReference type="EMBL" id="GHH85702.1"/>
    </source>
</evidence>
<dbReference type="Gene3D" id="3.40.50.880">
    <property type="match status" value="1"/>
</dbReference>
<dbReference type="PANTHER" id="PTHR36848">
    <property type="entry name" value="DNA-BINDING PROTEIN (PUTATIVE SECRETED PROTEIN)-RELATED"/>
    <property type="match status" value="1"/>
</dbReference>
<dbReference type="SUPFAM" id="SSF49785">
    <property type="entry name" value="Galactose-binding domain-like"/>
    <property type="match status" value="1"/>
</dbReference>
<dbReference type="InterPro" id="IPR053161">
    <property type="entry name" value="Ulvan_degrading_GH"/>
</dbReference>
<keyword evidence="3" id="KW-1185">Reference proteome</keyword>
<dbReference type="RefSeq" id="WP_189936532.1">
    <property type="nucleotide sequence ID" value="NZ_BNCD01000019.1"/>
</dbReference>
<reference evidence="2" key="1">
    <citation type="journal article" date="2014" name="Int. J. Syst. Evol. Microbiol.">
        <title>Complete genome sequence of Corynebacterium casei LMG S-19264T (=DSM 44701T), isolated from a smear-ripened cheese.</title>
        <authorList>
            <consortium name="US DOE Joint Genome Institute (JGI-PGF)"/>
            <person name="Walter F."/>
            <person name="Albersmeier A."/>
            <person name="Kalinowski J."/>
            <person name="Ruckert C."/>
        </authorList>
    </citation>
    <scope>NUCLEOTIDE SEQUENCE</scope>
    <source>
        <strain evidence="2">JCM 5069</strain>
    </source>
</reference>
<dbReference type="PANTHER" id="PTHR36848:SF2">
    <property type="entry name" value="SECRETED PROTEIN"/>
    <property type="match status" value="1"/>
</dbReference>
<organism evidence="2 3">
    <name type="scientific">Streptomyces sulfonofaciens</name>
    <dbReference type="NCBI Taxonomy" id="68272"/>
    <lineage>
        <taxon>Bacteria</taxon>
        <taxon>Bacillati</taxon>
        <taxon>Actinomycetota</taxon>
        <taxon>Actinomycetes</taxon>
        <taxon>Kitasatosporales</taxon>
        <taxon>Streptomycetaceae</taxon>
        <taxon>Streptomyces</taxon>
    </lineage>
</organism>
<dbReference type="Gene3D" id="2.60.120.260">
    <property type="entry name" value="Galactose-binding domain-like"/>
    <property type="match status" value="1"/>
</dbReference>
<dbReference type="EMBL" id="BNCD01000019">
    <property type="protein sequence ID" value="GHH85702.1"/>
    <property type="molecule type" value="Genomic_DNA"/>
</dbReference>
<evidence type="ECO:0000313" key="3">
    <source>
        <dbReference type="Proteomes" id="UP000603708"/>
    </source>
</evidence>
<evidence type="ECO:0000256" key="1">
    <source>
        <dbReference type="SAM" id="MobiDB-lite"/>
    </source>
</evidence>
<comment type="caution">
    <text evidence="2">The sequence shown here is derived from an EMBL/GenBank/DDBJ whole genome shotgun (WGS) entry which is preliminary data.</text>
</comment>
<sequence length="869" mass="95188">MSFTRPDVWHAPATYWFWQRIPTREEIREQLDSLAAAGFGSFQIQTRLSFPRADYLGGEYLAACRAAADEAAARGLMMGLYDEYNWLSGHAGGRTVAGRDELRERHMFFTTARLGGAFAECAVDGIRATDVDHLLEPGRNWVFEGGALRWDEWEVVAALAHPEGTVDDAESVVDVTADAVLVQAGGSGCRVRVAAEALRGRSALTVFVAARCASSRMINYLLPEAAERFLEVGYEPYAAALGDHLGSTVRYVFFDQPHGCFFDWRGRTGHVGSSLMYAPAIVPADRRVLLALARDVGPRTAAWRCDFFERYASVGIDAFLGTLSAWCRAHGVALSGHEVLGYVSSWDPTSTIITDDPRTNFGTDYFGLDRLRDLTAVDARNEHPQISAKFGDSMARSHGRSGCLVEQYFARTGQGSHFAAGRWELTLGQLREQTVRHHLLGMRQLLTHAFWLTDGDDRDEVLANPRFDFPPGVNFEPWFGHHRAFADESGRLSEFLDGARPLDEIAVLYPLRTSWACGPGHPYGKHLAFWAEHLARGGYDFRLLDERELRAGPLPQGFTTLILPGVSVVADAATLDAVEEFAARGGSVLASGPLPSATQRSGLDARLTARTRALLGGEHGAYWEGVPSDEDVDARLCAALAGHTRVETDGMVWSRRGLDATGTRVALFNDDPGRRTVSVRPTGLPALVTRWNTADGTTGEPFEVSGDLRLTLDPGELVCVHLDPGPRAVPATRVLDAGWTLAVDDRVRPVDVYRGWERQGEETFSGVGEYRTQVALTAAEAAWPRWELLLPEVAASAEAEINGHRVGRWGWGPFRAAFGPGVLREGPNLLRIRVASTAANSHYAHGSQRQGPPDPSGLLRPPRLRPHLP</sequence>
<dbReference type="Proteomes" id="UP000603708">
    <property type="component" value="Unassembled WGS sequence"/>
</dbReference>